<dbReference type="Pfam" id="PF02113">
    <property type="entry name" value="Peptidase_S13"/>
    <property type="match status" value="1"/>
</dbReference>
<comment type="similarity">
    <text evidence="1">Belongs to the peptidase S13 family.</text>
</comment>
<proteinExistence type="inferred from homology"/>
<gene>
    <name evidence="3" type="primary">dacB</name>
    <name evidence="3" type="ORF">JMA39_12680</name>
</gene>
<evidence type="ECO:0000256" key="2">
    <source>
        <dbReference type="ARBA" id="ARBA00022801"/>
    </source>
</evidence>
<protein>
    <submittedName>
        <fullName evidence="3">D-alanyl-D-alanine carboxypeptidase/D-alanyl-D-alanine-endopeptidase</fullName>
        <ecNumber evidence="3">3.4.16.4</ecNumber>
    </submittedName>
</protein>
<dbReference type="PRINTS" id="PR00922">
    <property type="entry name" value="DADACBPTASE3"/>
</dbReference>
<keyword evidence="4" id="KW-1185">Reference proteome</keyword>
<keyword evidence="3" id="KW-0645">Protease</keyword>
<keyword evidence="2 3" id="KW-0378">Hydrolase</keyword>
<dbReference type="GO" id="GO:0009002">
    <property type="term" value="F:serine-type D-Ala-D-Ala carboxypeptidase activity"/>
    <property type="evidence" value="ECO:0007669"/>
    <property type="project" value="UniProtKB-EC"/>
</dbReference>
<evidence type="ECO:0000313" key="3">
    <source>
        <dbReference type="EMBL" id="MBL4913971.1"/>
    </source>
</evidence>
<dbReference type="Gene3D" id="3.50.80.20">
    <property type="entry name" value="D-Ala-D-Ala carboxypeptidase C, peptidase S13"/>
    <property type="match status" value="1"/>
</dbReference>
<dbReference type="InterPro" id="IPR012338">
    <property type="entry name" value="Beta-lactam/transpept-like"/>
</dbReference>
<dbReference type="Proteomes" id="UP000604898">
    <property type="component" value="Unassembled WGS sequence"/>
</dbReference>
<dbReference type="PANTHER" id="PTHR30023:SF0">
    <property type="entry name" value="PENICILLIN-SENSITIVE CARBOXYPEPTIDASE A"/>
    <property type="match status" value="1"/>
</dbReference>
<dbReference type="NCBIfam" id="TIGR00666">
    <property type="entry name" value="PBP4"/>
    <property type="match status" value="1"/>
</dbReference>
<comment type="caution">
    <text evidence="3">The sequence shown here is derived from an EMBL/GenBank/DDBJ whole genome shotgun (WGS) entry which is preliminary data.</text>
</comment>
<sequence length="471" mass="51137">MTTLSLSLLVISASAKSNDYLDNIVKVIEPKTSQTAIVVSALGSEERTKSAADNEYRKDAERLFIPASTMKLLTAVAATTSLGRNFRFNTQIDAFVGIQNSRIEGDLFIRFDGDPTLTVSDLRQLFKQLHKQGLKHIDGNVYLVGDQQETLQAPGWVWDDLGICYAAPVSRYILNQNCVKAKLSPTLANNQSKLSLSQFEPVSITNTAVFDKVGDIPFCELSLQRQSNNQFLLSGCHTGQKPLKLAIAISDPALYAKNTVTNMLANLGITIKGKVLLTSKRPANTLLLAEHESKPLSELTDTMLLKSDNLIADSLLKRLGQQIYGVPGSFVNGSAAMKQILTDLGVELDSANIVDGSGLSRYNLLSAEQLSQVLLLIKQHKDLNFLIEQLPVAGYSGTLEYRSGYTTSPLKGAVLAKTGSMMGVANLAGFIKEGGELTKAFVVLENGHSPAVKKNELSPFNVLFLQSMVQP</sequence>
<evidence type="ECO:0000256" key="1">
    <source>
        <dbReference type="ARBA" id="ARBA00006096"/>
    </source>
</evidence>
<dbReference type="PANTHER" id="PTHR30023">
    <property type="entry name" value="D-ALANYL-D-ALANINE CARBOXYPEPTIDASE"/>
    <property type="match status" value="1"/>
</dbReference>
<dbReference type="SUPFAM" id="SSF56601">
    <property type="entry name" value="beta-lactamase/transpeptidase-like"/>
    <property type="match status" value="1"/>
</dbReference>
<dbReference type="EMBL" id="JAESVD010000006">
    <property type="protein sequence ID" value="MBL4913971.1"/>
    <property type="molecule type" value="Genomic_DNA"/>
</dbReference>
<dbReference type="InterPro" id="IPR000667">
    <property type="entry name" value="Peptidase_S13"/>
</dbReference>
<evidence type="ECO:0000313" key="4">
    <source>
        <dbReference type="Proteomes" id="UP000604898"/>
    </source>
</evidence>
<name>A0ABS1T390_9GAMM</name>
<reference evidence="3 4" key="1">
    <citation type="submission" date="2021-01" db="EMBL/GenBank/DDBJ databases">
        <title>Genome sequence of Shewanella schlegeliana JCM 11561.</title>
        <authorList>
            <person name="Zhang H."/>
            <person name="Li C."/>
        </authorList>
    </citation>
    <scope>NUCLEOTIDE SEQUENCE [LARGE SCALE GENOMIC DNA]</scope>
    <source>
        <strain evidence="3 4">JCM 11561</strain>
    </source>
</reference>
<organism evidence="3 4">
    <name type="scientific">Shewanella schlegeliana</name>
    <dbReference type="NCBI Taxonomy" id="190308"/>
    <lineage>
        <taxon>Bacteria</taxon>
        <taxon>Pseudomonadati</taxon>
        <taxon>Pseudomonadota</taxon>
        <taxon>Gammaproteobacteria</taxon>
        <taxon>Alteromonadales</taxon>
        <taxon>Shewanellaceae</taxon>
        <taxon>Shewanella</taxon>
    </lineage>
</organism>
<keyword evidence="3" id="KW-0121">Carboxypeptidase</keyword>
<accession>A0ABS1T390</accession>
<dbReference type="Gene3D" id="3.40.710.10">
    <property type="entry name" value="DD-peptidase/beta-lactamase superfamily"/>
    <property type="match status" value="1"/>
</dbReference>
<dbReference type="EC" id="3.4.16.4" evidence="3"/>